<feature type="region of interest" description="Disordered" evidence="10">
    <location>
        <begin position="96"/>
        <end position="127"/>
    </location>
</feature>
<evidence type="ECO:0000256" key="6">
    <source>
        <dbReference type="ARBA" id="ARBA00044122"/>
    </source>
</evidence>
<evidence type="ECO:0000313" key="11">
    <source>
        <dbReference type="EMBL" id="KIO21547.1"/>
    </source>
</evidence>
<organism evidence="11 12">
    <name type="scientific">Tulasnella calospora MUT 4182</name>
    <dbReference type="NCBI Taxonomy" id="1051891"/>
    <lineage>
        <taxon>Eukaryota</taxon>
        <taxon>Fungi</taxon>
        <taxon>Dikarya</taxon>
        <taxon>Basidiomycota</taxon>
        <taxon>Agaricomycotina</taxon>
        <taxon>Agaricomycetes</taxon>
        <taxon>Cantharellales</taxon>
        <taxon>Tulasnellaceae</taxon>
        <taxon>Tulasnella</taxon>
    </lineage>
</organism>
<dbReference type="SUPFAM" id="SSF100950">
    <property type="entry name" value="NagB/RpiA/CoA transferase-like"/>
    <property type="match status" value="1"/>
</dbReference>
<dbReference type="OrthoDB" id="269919at2759"/>
<evidence type="ECO:0000256" key="5">
    <source>
        <dbReference type="ARBA" id="ARBA00022917"/>
    </source>
</evidence>
<dbReference type="GO" id="GO:0005851">
    <property type="term" value="C:eukaryotic translation initiation factor 2B complex"/>
    <property type="evidence" value="ECO:0007669"/>
    <property type="project" value="TreeGrafter"/>
</dbReference>
<name>A0A0C3LJF6_9AGAM</name>
<accession>A0A0C3LJF6</accession>
<comment type="subunit">
    <text evidence="8">Component of the translation initiation factor 2B (eIF2B) complex which is a heterodecamer of two sets of five different subunits: alpha, beta, gamma, delta and epsilon. Subunits alpha, beta and delta comprise a regulatory subcomplex and subunits epsilon and gamma comprise a catalytic subcomplex. Within the complex, the hexameric regulatory complex resides at the center, with the two heterodimeric catalytic subcomplexes bound on opposite sides.</text>
</comment>
<dbReference type="HOGENOM" id="CLU_016218_4_3_1"/>
<evidence type="ECO:0000256" key="7">
    <source>
        <dbReference type="ARBA" id="ARBA00044228"/>
    </source>
</evidence>
<feature type="compositionally biased region" description="Low complexity" evidence="10">
    <location>
        <begin position="96"/>
        <end position="114"/>
    </location>
</feature>
<evidence type="ECO:0000256" key="8">
    <source>
        <dbReference type="ARBA" id="ARBA00046432"/>
    </source>
</evidence>
<comment type="subcellular location">
    <subcellularLocation>
        <location evidence="1">Cytoplasm</location>
        <location evidence="1">Cytosol</location>
    </subcellularLocation>
</comment>
<gene>
    <name evidence="11" type="ORF">M407DRAFT_125561</name>
</gene>
<comment type="similarity">
    <text evidence="2 9">Belongs to the eIF-2B alpha/beta/delta subunits family.</text>
</comment>
<dbReference type="PANTHER" id="PTHR45859:SF1">
    <property type="entry name" value="TRANSLATION INITIATION FACTOR EIF-2B SUBUNIT BETA"/>
    <property type="match status" value="1"/>
</dbReference>
<dbReference type="GO" id="GO:0005085">
    <property type="term" value="F:guanyl-nucleotide exchange factor activity"/>
    <property type="evidence" value="ECO:0007669"/>
    <property type="project" value="TreeGrafter"/>
</dbReference>
<dbReference type="STRING" id="1051891.A0A0C3LJF6"/>
<dbReference type="InterPro" id="IPR042529">
    <property type="entry name" value="IF_2B-like_C"/>
</dbReference>
<dbReference type="InterPro" id="IPR037171">
    <property type="entry name" value="NagB/RpiA_transferase-like"/>
</dbReference>
<keyword evidence="3" id="KW-0963">Cytoplasm</keyword>
<dbReference type="PANTHER" id="PTHR45859">
    <property type="entry name" value="TRANSLATION INITIATION FACTOR EIF-2B SUBUNIT BETA"/>
    <property type="match status" value="1"/>
</dbReference>
<dbReference type="Pfam" id="PF01008">
    <property type="entry name" value="IF-2B"/>
    <property type="match status" value="1"/>
</dbReference>
<keyword evidence="12" id="KW-1185">Reference proteome</keyword>
<dbReference type="InterPro" id="IPR051855">
    <property type="entry name" value="eIF2B_beta_subunit"/>
</dbReference>
<sequence length="400" mass="43107">MRDTVIKDKGTQKHVEAFVSKLRRRQVVGSHATAIETVLLLRQVISTARFNTLDQLVTIVKAAGRQIIEAQPKEHSIGNIVRKVLRLIREEFNAAATAAGATSSPTSTPPARATQLPPPTPASAVVPPSSSLSNFVLLGHPRSNQSLAVEQASQGHPRQGSGHGEHSEEFKAMSVKPALIDAIKDVIDELETVYDGVAKNARDHIHADEIILTIGKSRTVEAFLKSAAHYRKFTVIVAETAPSFSGRDMAQSLSASGISTVLVPDSCVYALMSRVNKVILGAHAVLANGGVFAISGSLIAAAAARAHATPVVICTGQYKFTPLWNLYHEYAAVDFGDPAQVLAAKDSEGIDMDKVDIVNPYYDYVKPELVDVLITNEGDHPPSYVYRVVKEAYDEEDSDL</sequence>
<feature type="region of interest" description="Disordered" evidence="10">
    <location>
        <begin position="149"/>
        <end position="169"/>
    </location>
</feature>
<evidence type="ECO:0000256" key="9">
    <source>
        <dbReference type="RuleBase" id="RU003814"/>
    </source>
</evidence>
<dbReference type="GO" id="GO:0003743">
    <property type="term" value="F:translation initiation factor activity"/>
    <property type="evidence" value="ECO:0007669"/>
    <property type="project" value="UniProtKB-KW"/>
</dbReference>
<reference evidence="12" key="2">
    <citation type="submission" date="2015-01" db="EMBL/GenBank/DDBJ databases">
        <title>Evolutionary Origins and Diversification of the Mycorrhizal Mutualists.</title>
        <authorList>
            <consortium name="DOE Joint Genome Institute"/>
            <consortium name="Mycorrhizal Genomics Consortium"/>
            <person name="Kohler A."/>
            <person name="Kuo A."/>
            <person name="Nagy L.G."/>
            <person name="Floudas D."/>
            <person name="Copeland A."/>
            <person name="Barry K.W."/>
            <person name="Cichocki N."/>
            <person name="Veneault-Fourrey C."/>
            <person name="LaButti K."/>
            <person name="Lindquist E.A."/>
            <person name="Lipzen A."/>
            <person name="Lundell T."/>
            <person name="Morin E."/>
            <person name="Murat C."/>
            <person name="Riley R."/>
            <person name="Ohm R."/>
            <person name="Sun H."/>
            <person name="Tunlid A."/>
            <person name="Henrissat B."/>
            <person name="Grigoriev I.V."/>
            <person name="Hibbett D.S."/>
            <person name="Martin F."/>
        </authorList>
    </citation>
    <scope>NUCLEOTIDE SEQUENCE [LARGE SCALE GENOMIC DNA]</scope>
    <source>
        <strain evidence="12">MUT 4182</strain>
    </source>
</reference>
<reference evidence="11 12" key="1">
    <citation type="submission" date="2014-04" db="EMBL/GenBank/DDBJ databases">
        <authorList>
            <consortium name="DOE Joint Genome Institute"/>
            <person name="Kuo A."/>
            <person name="Girlanda M."/>
            <person name="Perotto S."/>
            <person name="Kohler A."/>
            <person name="Nagy L.G."/>
            <person name="Floudas D."/>
            <person name="Copeland A."/>
            <person name="Barry K.W."/>
            <person name="Cichocki N."/>
            <person name="Veneault-Fourrey C."/>
            <person name="LaButti K."/>
            <person name="Lindquist E.A."/>
            <person name="Lipzen A."/>
            <person name="Lundell T."/>
            <person name="Morin E."/>
            <person name="Murat C."/>
            <person name="Sun H."/>
            <person name="Tunlid A."/>
            <person name="Henrissat B."/>
            <person name="Grigoriev I.V."/>
            <person name="Hibbett D.S."/>
            <person name="Martin F."/>
            <person name="Nordberg H.P."/>
            <person name="Cantor M.N."/>
            <person name="Hua S.X."/>
        </authorList>
    </citation>
    <scope>NUCLEOTIDE SEQUENCE [LARGE SCALE GENOMIC DNA]</scope>
    <source>
        <strain evidence="11 12">MUT 4182</strain>
    </source>
</reference>
<evidence type="ECO:0000256" key="10">
    <source>
        <dbReference type="SAM" id="MobiDB-lite"/>
    </source>
</evidence>
<keyword evidence="5" id="KW-0648">Protein biosynthesis</keyword>
<keyword evidence="4" id="KW-0396">Initiation factor</keyword>
<dbReference type="Proteomes" id="UP000054248">
    <property type="component" value="Unassembled WGS sequence"/>
</dbReference>
<proteinExistence type="inferred from homology"/>
<dbReference type="EMBL" id="KN823135">
    <property type="protein sequence ID" value="KIO21547.1"/>
    <property type="molecule type" value="Genomic_DNA"/>
</dbReference>
<dbReference type="GO" id="GO:0005829">
    <property type="term" value="C:cytosol"/>
    <property type="evidence" value="ECO:0007669"/>
    <property type="project" value="UniProtKB-SubCell"/>
</dbReference>
<evidence type="ECO:0000256" key="2">
    <source>
        <dbReference type="ARBA" id="ARBA00007251"/>
    </source>
</evidence>
<dbReference type="Gene3D" id="3.40.50.10470">
    <property type="entry name" value="Translation initiation factor eif-2b, domain 2"/>
    <property type="match status" value="1"/>
</dbReference>
<dbReference type="InterPro" id="IPR000649">
    <property type="entry name" value="IF-2B-related"/>
</dbReference>
<evidence type="ECO:0000256" key="4">
    <source>
        <dbReference type="ARBA" id="ARBA00022540"/>
    </source>
</evidence>
<evidence type="ECO:0000256" key="1">
    <source>
        <dbReference type="ARBA" id="ARBA00004514"/>
    </source>
</evidence>
<dbReference type="FunFam" id="3.40.50.10470:FF:000008">
    <property type="entry name" value="Translation initiation factor 2B, beta subunit"/>
    <property type="match status" value="1"/>
</dbReference>
<protein>
    <recommendedName>
        <fullName evidence="6">Translation initiation factor eIF2B subunit beta</fullName>
    </recommendedName>
    <alternativeName>
        <fullName evidence="7">eIF2B GDP-GTP exchange factor subunit beta</fullName>
    </alternativeName>
</protein>
<evidence type="ECO:0000313" key="12">
    <source>
        <dbReference type="Proteomes" id="UP000054248"/>
    </source>
</evidence>
<dbReference type="AlphaFoldDB" id="A0A0C3LJF6"/>
<evidence type="ECO:0000256" key="3">
    <source>
        <dbReference type="ARBA" id="ARBA00022490"/>
    </source>
</evidence>